<gene>
    <name evidence="3" type="ORF">GALMADRAFT_782462</name>
</gene>
<dbReference type="HOGENOM" id="CLU_050049_0_0_1"/>
<evidence type="ECO:0000256" key="1">
    <source>
        <dbReference type="ARBA" id="ARBA00005445"/>
    </source>
</evidence>
<evidence type="ECO:0000313" key="3">
    <source>
        <dbReference type="EMBL" id="KDR71847.1"/>
    </source>
</evidence>
<dbReference type="Pfam" id="PF11999">
    <property type="entry name" value="Ice_binding"/>
    <property type="match status" value="1"/>
</dbReference>
<protein>
    <recommendedName>
        <fullName evidence="5">Antifreeze protein</fullName>
    </recommendedName>
</protein>
<comment type="similarity">
    <text evidence="1">Belongs to the ice-binding protein family.</text>
</comment>
<keyword evidence="2" id="KW-0732">Signal</keyword>
<dbReference type="STRING" id="685588.A0A067SP81"/>
<keyword evidence="4" id="KW-1185">Reference proteome</keyword>
<name>A0A067SP81_GALM3</name>
<dbReference type="InterPro" id="IPR021884">
    <property type="entry name" value="Ice-bd_prot"/>
</dbReference>
<dbReference type="Proteomes" id="UP000027222">
    <property type="component" value="Unassembled WGS sequence"/>
</dbReference>
<dbReference type="OrthoDB" id="10264374at2759"/>
<accession>A0A067SP81</accession>
<reference evidence="4" key="1">
    <citation type="journal article" date="2014" name="Proc. Natl. Acad. Sci. U.S.A.">
        <title>Extensive sampling of basidiomycete genomes demonstrates inadequacy of the white-rot/brown-rot paradigm for wood decay fungi.</title>
        <authorList>
            <person name="Riley R."/>
            <person name="Salamov A.A."/>
            <person name="Brown D.W."/>
            <person name="Nagy L.G."/>
            <person name="Floudas D."/>
            <person name="Held B.W."/>
            <person name="Levasseur A."/>
            <person name="Lombard V."/>
            <person name="Morin E."/>
            <person name="Otillar R."/>
            <person name="Lindquist E.A."/>
            <person name="Sun H."/>
            <person name="LaButti K.M."/>
            <person name="Schmutz J."/>
            <person name="Jabbour D."/>
            <person name="Luo H."/>
            <person name="Baker S.E."/>
            <person name="Pisabarro A.G."/>
            <person name="Walton J.D."/>
            <person name="Blanchette R.A."/>
            <person name="Henrissat B."/>
            <person name="Martin F."/>
            <person name="Cullen D."/>
            <person name="Hibbett D.S."/>
            <person name="Grigoriev I.V."/>
        </authorList>
    </citation>
    <scope>NUCLEOTIDE SEQUENCE [LARGE SCALE GENOMIC DNA]</scope>
    <source>
        <strain evidence="4">CBS 339.88</strain>
    </source>
</reference>
<evidence type="ECO:0000256" key="2">
    <source>
        <dbReference type="ARBA" id="ARBA00022729"/>
    </source>
</evidence>
<proteinExistence type="inferred from homology"/>
<evidence type="ECO:0000313" key="4">
    <source>
        <dbReference type="Proteomes" id="UP000027222"/>
    </source>
</evidence>
<evidence type="ECO:0008006" key="5">
    <source>
        <dbReference type="Google" id="ProtNLM"/>
    </source>
</evidence>
<organism evidence="3 4">
    <name type="scientific">Galerina marginata (strain CBS 339.88)</name>
    <dbReference type="NCBI Taxonomy" id="685588"/>
    <lineage>
        <taxon>Eukaryota</taxon>
        <taxon>Fungi</taxon>
        <taxon>Dikarya</taxon>
        <taxon>Basidiomycota</taxon>
        <taxon>Agaricomycotina</taxon>
        <taxon>Agaricomycetes</taxon>
        <taxon>Agaricomycetidae</taxon>
        <taxon>Agaricales</taxon>
        <taxon>Agaricineae</taxon>
        <taxon>Strophariaceae</taxon>
        <taxon>Galerina</taxon>
    </lineage>
</organism>
<dbReference type="EMBL" id="KL142391">
    <property type="protein sequence ID" value="KDR71847.1"/>
    <property type="molecule type" value="Genomic_DNA"/>
</dbReference>
<sequence>MLTNIKLINIAAVATSILCIVNNVLALSPAPVNLRTAGNFAVLAETGVSTVPPSSITGNIGLSPTSATGLTGFSQILDSTGTFSTSTQVVGKLFAASYTSPTPSQLTTALSDLTTAFNDANGRLLPGFVNLSGGGIGGLTLSPGLYKWTTAVNAATAFSLVGLPTDVWIFQIAGNLVLASGVQSTLVGGLASNVIWVVSGAVTLGAGSHLDGVILGKTGITLQTGASVSGKLLAQTSVTLQKATVVG</sequence>
<dbReference type="AlphaFoldDB" id="A0A067SP81"/>